<keyword evidence="2" id="KW-0812">Transmembrane</keyword>
<keyword evidence="2" id="KW-1133">Transmembrane helix</keyword>
<reference evidence="4 5" key="1">
    <citation type="submission" date="2016-10" db="EMBL/GenBank/DDBJ databases">
        <authorList>
            <person name="de Groot N.N."/>
        </authorList>
    </citation>
    <scope>NUCLEOTIDE SEQUENCE [LARGE SCALE GENOMIC DNA]</scope>
    <source>
        <strain evidence="4 5">CGMCC 1.5337</strain>
    </source>
</reference>
<evidence type="ECO:0000259" key="3">
    <source>
        <dbReference type="Pfam" id="PF26256"/>
    </source>
</evidence>
<proteinExistence type="predicted"/>
<feature type="compositionally biased region" description="Basic and acidic residues" evidence="1">
    <location>
        <begin position="33"/>
        <end position="44"/>
    </location>
</feature>
<gene>
    <name evidence="4" type="ORF">SAMN04487945_2673</name>
</gene>
<dbReference type="Proteomes" id="UP000198518">
    <property type="component" value="Unassembled WGS sequence"/>
</dbReference>
<keyword evidence="2" id="KW-0472">Membrane</keyword>
<dbReference type="STRING" id="355548.SAMN04487945_2673"/>
<keyword evidence="5" id="KW-1185">Reference proteome</keyword>
<dbReference type="InterPro" id="IPR058373">
    <property type="entry name" value="DUF8060"/>
</dbReference>
<feature type="transmembrane region" description="Helical" evidence="2">
    <location>
        <begin position="93"/>
        <end position="111"/>
    </location>
</feature>
<name>A0A1I0QJF7_9EURY</name>
<protein>
    <recommendedName>
        <fullName evidence="3">DUF8060 domain-containing protein</fullName>
    </recommendedName>
</protein>
<feature type="region of interest" description="Disordered" evidence="1">
    <location>
        <begin position="1"/>
        <end position="44"/>
    </location>
</feature>
<evidence type="ECO:0000313" key="5">
    <source>
        <dbReference type="Proteomes" id="UP000198518"/>
    </source>
</evidence>
<evidence type="ECO:0000256" key="2">
    <source>
        <dbReference type="SAM" id="Phobius"/>
    </source>
</evidence>
<feature type="domain" description="DUF8060" evidence="3">
    <location>
        <begin position="3"/>
        <end position="115"/>
    </location>
</feature>
<dbReference type="RefSeq" id="WP_089669967.1">
    <property type="nucleotide sequence ID" value="NZ_FOJA01000001.1"/>
</dbReference>
<dbReference type="AlphaFoldDB" id="A0A1I0QJF7"/>
<feature type="transmembrane region" description="Helical" evidence="2">
    <location>
        <begin position="51"/>
        <end position="73"/>
    </location>
</feature>
<dbReference type="Pfam" id="PF26256">
    <property type="entry name" value="DUF8060"/>
    <property type="match status" value="1"/>
</dbReference>
<evidence type="ECO:0000256" key="1">
    <source>
        <dbReference type="SAM" id="MobiDB-lite"/>
    </source>
</evidence>
<dbReference type="EMBL" id="FOJA01000001">
    <property type="protein sequence ID" value="SEW27358.1"/>
    <property type="molecule type" value="Genomic_DNA"/>
</dbReference>
<organism evidence="4 5">
    <name type="scientific">Halobacterium jilantaiense</name>
    <dbReference type="NCBI Taxonomy" id="355548"/>
    <lineage>
        <taxon>Archaea</taxon>
        <taxon>Methanobacteriati</taxon>
        <taxon>Methanobacteriota</taxon>
        <taxon>Stenosarchaea group</taxon>
        <taxon>Halobacteria</taxon>
        <taxon>Halobacteriales</taxon>
        <taxon>Halobacteriaceae</taxon>
        <taxon>Halobacterium</taxon>
    </lineage>
</organism>
<sequence>MSDTDRTQSTTDDGDAPAASTAETDTDDGSDGSGRRTADSARDDRSDVRDLILRGALVVLGFVAVVALVQFYTSAVAVINEWVGREYRALFRAAFNLVVLLAAGIGISAVVRELTGGDAA</sequence>
<dbReference type="OrthoDB" id="307104at2157"/>
<accession>A0A1I0QJF7</accession>
<evidence type="ECO:0000313" key="4">
    <source>
        <dbReference type="EMBL" id="SEW27358.1"/>
    </source>
</evidence>